<gene>
    <name evidence="1" type="ORF">H8S61_05905</name>
</gene>
<evidence type="ECO:0000313" key="2">
    <source>
        <dbReference type="Proteomes" id="UP000622448"/>
    </source>
</evidence>
<dbReference type="Proteomes" id="UP000622448">
    <property type="component" value="Unassembled WGS sequence"/>
</dbReference>
<dbReference type="RefSeq" id="WP_186938307.1">
    <property type="nucleotide sequence ID" value="NZ_JACOOA010000002.1"/>
</dbReference>
<proteinExistence type="predicted"/>
<accession>A0ABR7BRI5</accession>
<evidence type="ECO:0000313" key="1">
    <source>
        <dbReference type="EMBL" id="MBC5583725.1"/>
    </source>
</evidence>
<name>A0ABR7BRI5_9ACTN</name>
<organism evidence="1 2">
    <name type="scientific">Eggerthella hominis</name>
    <dbReference type="NCBI Taxonomy" id="2763043"/>
    <lineage>
        <taxon>Bacteria</taxon>
        <taxon>Bacillati</taxon>
        <taxon>Actinomycetota</taxon>
        <taxon>Coriobacteriia</taxon>
        <taxon>Eggerthellales</taxon>
        <taxon>Eggerthellaceae</taxon>
        <taxon>Eggerthella</taxon>
    </lineage>
</organism>
<keyword evidence="2" id="KW-1185">Reference proteome</keyword>
<protein>
    <submittedName>
        <fullName evidence="1">Uncharacterized protein</fullName>
    </submittedName>
</protein>
<sequence length="222" mass="23856">MALIECPECGKEVSGFDGWGSRKREADRVQPSLLNCILLKGDRVMESKKLAALCIAGTLALALSGCGYSGSTEVNPQKEAAIAEEEILSTGAVSYASMHDKDEIQSIIDNHYGYLTDEGKTGCLLALSVKESEEEVVGCIMQKHNGSGALYSTVDLTGYYPNDPVLTNTGQFGSHYDFSAEVSYSAEMAHSGHTDSESETAHGGIVVDIEDKFTMVSFDYLL</sequence>
<dbReference type="EMBL" id="JACOOA010000002">
    <property type="protein sequence ID" value="MBC5583725.1"/>
    <property type="molecule type" value="Genomic_DNA"/>
</dbReference>
<reference evidence="1 2" key="1">
    <citation type="submission" date="2020-08" db="EMBL/GenBank/DDBJ databases">
        <title>Genome public.</title>
        <authorList>
            <person name="Liu C."/>
            <person name="Sun Q."/>
        </authorList>
    </citation>
    <scope>NUCLEOTIDE SEQUENCE [LARGE SCALE GENOMIC DNA]</scope>
    <source>
        <strain evidence="1 2">NSJ-70</strain>
    </source>
</reference>
<comment type="caution">
    <text evidence="1">The sequence shown here is derived from an EMBL/GenBank/DDBJ whole genome shotgun (WGS) entry which is preliminary data.</text>
</comment>